<evidence type="ECO:0000256" key="1">
    <source>
        <dbReference type="ARBA" id="ARBA00004651"/>
    </source>
</evidence>
<dbReference type="InterPro" id="IPR047817">
    <property type="entry name" value="ABC2_TM_bact-type"/>
</dbReference>
<dbReference type="STRING" id="29495.EA26_09150"/>
<reference evidence="11 12" key="1">
    <citation type="submission" date="2014-04" db="EMBL/GenBank/DDBJ databases">
        <title>Genome sequencing of Vibrio navarrensis strains.</title>
        <authorList>
            <person name="Gladney L.M."/>
            <person name="Katz L.S."/>
            <person name="Marino-Ramirez L."/>
            <person name="Jordan I.K."/>
        </authorList>
    </citation>
    <scope>NUCLEOTIDE SEQUENCE [LARGE SCALE GENOMIC DNA]</scope>
    <source>
        <strain evidence="11 12">ATCC 51183</strain>
    </source>
</reference>
<evidence type="ECO:0000259" key="9">
    <source>
        <dbReference type="PROSITE" id="PS51012"/>
    </source>
</evidence>
<feature type="domain" description="ABC transmembrane type-2" evidence="9">
    <location>
        <begin position="126"/>
        <end position="363"/>
    </location>
</feature>
<evidence type="ECO:0000256" key="6">
    <source>
        <dbReference type="ARBA" id="ARBA00022989"/>
    </source>
</evidence>
<feature type="transmembrane region" description="Helical" evidence="8">
    <location>
        <begin position="220"/>
        <end position="243"/>
    </location>
</feature>
<gene>
    <name evidence="11" type="ORF">EA26_09150</name>
    <name evidence="10" type="ORF">RZY48_000675</name>
</gene>
<dbReference type="AlphaFoldDB" id="A0A099LW21"/>
<reference evidence="10" key="2">
    <citation type="submission" date="2023-10" db="EMBL/GenBank/DDBJ databases">
        <authorList>
            <consortium name="PulseNet: The National Subtyping Network for Foodborne Disease Surveillance"/>
        </authorList>
    </citation>
    <scope>NUCLEOTIDE SEQUENCE</scope>
    <source>
        <strain evidence="10">PNUSAV004886</strain>
    </source>
</reference>
<evidence type="ECO:0000256" key="4">
    <source>
        <dbReference type="ARBA" id="ARBA00022475"/>
    </source>
</evidence>
<dbReference type="Proteomes" id="UP001253463">
    <property type="component" value="Unassembled WGS sequence"/>
</dbReference>
<sequence length="365" mass="40575">MNALFRMKAIVVKELRQLSRDRITFGMVVMIPLIQLLLFGYAINTDIRDIPVAVVDQSESTAGRLLTQSVRVTQVVSVTQHYATAEQAEQAIQDGIVRAALILPPDLTQRMAQGRELGQWIVDGSDTMISSAILGLQNMPLTDFDFELRPKVQKTFEVALYYNPSRRSAVNIVPGLLGVILTMTMILFTSAAIVRERERGNLELLITTPVRSFELMVAKIVPYIFVGLIQVFIILGLGHFIFGVPINGAISQILLGTLLFISASLTLGLVISTIATTQLQAMQMTVFILLPSILLSGFMFPYEGMPVAAQWIAEVLPATHFMRMIRGIVLRGADLLDLWRDTIWMIGFTLFGLILASFRFKKSLD</sequence>
<name>A0A099LW21_9VIBR</name>
<dbReference type="EMBL" id="ABNSCA010000001">
    <property type="protein sequence ID" value="ELN6931300.1"/>
    <property type="molecule type" value="Genomic_DNA"/>
</dbReference>
<dbReference type="GO" id="GO:0043190">
    <property type="term" value="C:ATP-binding cassette (ABC) transporter complex"/>
    <property type="evidence" value="ECO:0007669"/>
    <property type="project" value="InterPro"/>
</dbReference>
<dbReference type="EMBL" id="JMCG01000001">
    <property type="protein sequence ID" value="KGK11467.1"/>
    <property type="molecule type" value="Genomic_DNA"/>
</dbReference>
<keyword evidence="12" id="KW-1185">Reference proteome</keyword>
<feature type="transmembrane region" description="Helical" evidence="8">
    <location>
        <begin position="342"/>
        <end position="360"/>
    </location>
</feature>
<comment type="caution">
    <text evidence="11">The sequence shown here is derived from an EMBL/GenBank/DDBJ whole genome shotgun (WGS) entry which is preliminary data.</text>
</comment>
<organism evidence="11 12">
    <name type="scientific">Vibrio navarrensis</name>
    <dbReference type="NCBI Taxonomy" id="29495"/>
    <lineage>
        <taxon>Bacteria</taxon>
        <taxon>Pseudomonadati</taxon>
        <taxon>Pseudomonadota</taxon>
        <taxon>Gammaproteobacteria</taxon>
        <taxon>Vibrionales</taxon>
        <taxon>Vibrionaceae</taxon>
        <taxon>Vibrio</taxon>
    </lineage>
</organism>
<dbReference type="GeneID" id="43683357"/>
<dbReference type="Pfam" id="PF12698">
    <property type="entry name" value="ABC2_membrane_3"/>
    <property type="match status" value="1"/>
</dbReference>
<comment type="similarity">
    <text evidence="2 8">Belongs to the ABC-2 integral membrane protein family.</text>
</comment>
<keyword evidence="3 8" id="KW-0813">Transport</keyword>
<keyword evidence="6 8" id="KW-1133">Transmembrane helix</keyword>
<keyword evidence="4 8" id="KW-1003">Cell membrane</keyword>
<dbReference type="InterPro" id="IPR013525">
    <property type="entry name" value="ABC2_TM"/>
</dbReference>
<accession>A0A099LW21</accession>
<evidence type="ECO:0000256" key="5">
    <source>
        <dbReference type="ARBA" id="ARBA00022692"/>
    </source>
</evidence>
<evidence type="ECO:0000256" key="8">
    <source>
        <dbReference type="RuleBase" id="RU361157"/>
    </source>
</evidence>
<dbReference type="PANTHER" id="PTHR30294">
    <property type="entry name" value="MEMBRANE COMPONENT OF ABC TRANSPORTER YHHJ-RELATED"/>
    <property type="match status" value="1"/>
</dbReference>
<dbReference type="eggNOG" id="COG0842">
    <property type="taxonomic scope" value="Bacteria"/>
</dbReference>
<proteinExistence type="inferred from homology"/>
<evidence type="ECO:0000256" key="3">
    <source>
        <dbReference type="ARBA" id="ARBA00022448"/>
    </source>
</evidence>
<feature type="transmembrane region" description="Helical" evidence="8">
    <location>
        <begin position="172"/>
        <end position="194"/>
    </location>
</feature>
<dbReference type="PRINTS" id="PR00164">
    <property type="entry name" value="ABC2TRNSPORT"/>
</dbReference>
<comment type="subcellular location">
    <subcellularLocation>
        <location evidence="8">Cell inner membrane</location>
        <topology evidence="8">Multi-pass membrane protein</topology>
    </subcellularLocation>
    <subcellularLocation>
        <location evidence="1">Cell membrane</location>
        <topology evidence="1">Multi-pass membrane protein</topology>
    </subcellularLocation>
</comment>
<evidence type="ECO:0000256" key="7">
    <source>
        <dbReference type="ARBA" id="ARBA00023136"/>
    </source>
</evidence>
<feature type="transmembrane region" description="Helical" evidence="8">
    <location>
        <begin position="23"/>
        <end position="43"/>
    </location>
</feature>
<dbReference type="GO" id="GO:0140359">
    <property type="term" value="F:ABC-type transporter activity"/>
    <property type="evidence" value="ECO:0007669"/>
    <property type="project" value="InterPro"/>
</dbReference>
<dbReference type="Gene3D" id="3.40.1710.10">
    <property type="entry name" value="abc type-2 transporter like domain"/>
    <property type="match status" value="1"/>
</dbReference>
<evidence type="ECO:0000313" key="12">
    <source>
        <dbReference type="Proteomes" id="UP000029994"/>
    </source>
</evidence>
<feature type="transmembrane region" description="Helical" evidence="8">
    <location>
        <begin position="249"/>
        <end position="272"/>
    </location>
</feature>
<evidence type="ECO:0000313" key="11">
    <source>
        <dbReference type="EMBL" id="KGK11467.1"/>
    </source>
</evidence>
<protein>
    <recommendedName>
        <fullName evidence="8">Transport permease protein</fullName>
    </recommendedName>
</protein>
<dbReference type="RefSeq" id="WP_039426894.1">
    <property type="nucleotide sequence ID" value="NZ_CAWPVW010000065.1"/>
</dbReference>
<evidence type="ECO:0000313" key="10">
    <source>
        <dbReference type="EMBL" id="ELN6931300.1"/>
    </source>
</evidence>
<feature type="transmembrane region" description="Helical" evidence="8">
    <location>
        <begin position="284"/>
        <end position="302"/>
    </location>
</feature>
<dbReference type="PANTHER" id="PTHR30294:SF29">
    <property type="entry name" value="MULTIDRUG ABC TRANSPORTER PERMEASE YBHS-RELATED"/>
    <property type="match status" value="1"/>
</dbReference>
<dbReference type="PROSITE" id="PS51012">
    <property type="entry name" value="ABC_TM2"/>
    <property type="match status" value="1"/>
</dbReference>
<dbReference type="Proteomes" id="UP000029994">
    <property type="component" value="Unassembled WGS sequence"/>
</dbReference>
<keyword evidence="5 8" id="KW-0812">Transmembrane</keyword>
<dbReference type="InterPro" id="IPR000412">
    <property type="entry name" value="ABC_2_transport"/>
</dbReference>
<keyword evidence="7 8" id="KW-0472">Membrane</keyword>
<evidence type="ECO:0000256" key="2">
    <source>
        <dbReference type="ARBA" id="ARBA00007783"/>
    </source>
</evidence>
<dbReference type="InterPro" id="IPR051449">
    <property type="entry name" value="ABC-2_transporter_component"/>
</dbReference>